<reference evidence="1 2" key="1">
    <citation type="submission" date="2019-10" db="EMBL/GenBank/DDBJ databases">
        <authorList>
            <person name="Palmer J.M."/>
        </authorList>
    </citation>
    <scope>NUCLEOTIDE SEQUENCE [LARGE SCALE GENOMIC DNA]</scope>
    <source>
        <strain evidence="1 2">TWF696</strain>
    </source>
</reference>
<dbReference type="AlphaFoldDB" id="A0AAV9TY45"/>
<evidence type="ECO:0000313" key="1">
    <source>
        <dbReference type="EMBL" id="KAK6330474.1"/>
    </source>
</evidence>
<evidence type="ECO:0000313" key="2">
    <source>
        <dbReference type="Proteomes" id="UP001375240"/>
    </source>
</evidence>
<organism evidence="1 2">
    <name type="scientific">Orbilia brochopaga</name>
    <dbReference type="NCBI Taxonomy" id="3140254"/>
    <lineage>
        <taxon>Eukaryota</taxon>
        <taxon>Fungi</taxon>
        <taxon>Dikarya</taxon>
        <taxon>Ascomycota</taxon>
        <taxon>Pezizomycotina</taxon>
        <taxon>Orbiliomycetes</taxon>
        <taxon>Orbiliales</taxon>
        <taxon>Orbiliaceae</taxon>
        <taxon>Orbilia</taxon>
    </lineage>
</organism>
<protein>
    <submittedName>
        <fullName evidence="1">Uncharacterized protein</fullName>
    </submittedName>
</protein>
<proteinExistence type="predicted"/>
<dbReference type="Proteomes" id="UP001375240">
    <property type="component" value="Unassembled WGS sequence"/>
</dbReference>
<gene>
    <name evidence="1" type="ORF">TWF696_003365</name>
</gene>
<keyword evidence="2" id="KW-1185">Reference proteome</keyword>
<name>A0AAV9TY45_9PEZI</name>
<comment type="caution">
    <text evidence="1">The sequence shown here is derived from an EMBL/GenBank/DDBJ whole genome shotgun (WGS) entry which is preliminary data.</text>
</comment>
<accession>A0AAV9TY45</accession>
<sequence length="61" mass="6906">MFEYDERPHQNGGITWVLQDTERSSIADVLDIEGRAALDTSSHIIYEAVDPDYEPGPRSKL</sequence>
<dbReference type="EMBL" id="JAVHNQ010000017">
    <property type="protein sequence ID" value="KAK6330474.1"/>
    <property type="molecule type" value="Genomic_DNA"/>
</dbReference>